<evidence type="ECO:0000256" key="2">
    <source>
        <dbReference type="ARBA" id="ARBA00018874"/>
    </source>
</evidence>
<comment type="caution">
    <text evidence="5">The sequence shown here is derived from an EMBL/GenBank/DDBJ whole genome shotgun (WGS) entry which is preliminary data.</text>
</comment>
<organism evidence="5 6">
    <name type="scientific">Xylaria flabelliformis</name>
    <dbReference type="NCBI Taxonomy" id="2512241"/>
    <lineage>
        <taxon>Eukaryota</taxon>
        <taxon>Fungi</taxon>
        <taxon>Dikarya</taxon>
        <taxon>Ascomycota</taxon>
        <taxon>Pezizomycotina</taxon>
        <taxon>Sordariomycetes</taxon>
        <taxon>Xylariomycetidae</taxon>
        <taxon>Xylariales</taxon>
        <taxon>Xylariaceae</taxon>
        <taxon>Xylaria</taxon>
    </lineage>
</organism>
<dbReference type="OrthoDB" id="10259639at2759"/>
<feature type="region of interest" description="Disordered" evidence="4">
    <location>
        <begin position="153"/>
        <end position="178"/>
    </location>
</feature>
<dbReference type="AlphaFoldDB" id="A0A553I3Q9"/>
<evidence type="ECO:0000313" key="6">
    <source>
        <dbReference type="Proteomes" id="UP000319160"/>
    </source>
</evidence>
<dbReference type="InterPro" id="IPR012445">
    <property type="entry name" value="ATG101"/>
</dbReference>
<comment type="similarity">
    <text evidence="1">Belongs to the ATG101 family.</text>
</comment>
<accession>A0A553I3Q9</accession>
<evidence type="ECO:0000256" key="1">
    <source>
        <dbReference type="ARBA" id="ARBA00007130"/>
    </source>
</evidence>
<gene>
    <name evidence="5" type="ORF">FHL15_004300</name>
</gene>
<keyword evidence="6" id="KW-1185">Reference proteome</keyword>
<evidence type="ECO:0000256" key="4">
    <source>
        <dbReference type="SAM" id="MobiDB-lite"/>
    </source>
</evidence>
<keyword evidence="3" id="KW-0072">Autophagy</keyword>
<evidence type="ECO:0000313" key="5">
    <source>
        <dbReference type="EMBL" id="TRX94839.1"/>
    </source>
</evidence>
<dbReference type="Pfam" id="PF07855">
    <property type="entry name" value="ATG101"/>
    <property type="match status" value="1"/>
</dbReference>
<dbReference type="GO" id="GO:1990316">
    <property type="term" value="C:Atg1/ULK1 kinase complex"/>
    <property type="evidence" value="ECO:0007669"/>
    <property type="project" value="TreeGrafter"/>
</dbReference>
<dbReference type="PANTHER" id="PTHR13292">
    <property type="entry name" value="AUTOPHAGY-RELATED PROTEIN 101"/>
    <property type="match status" value="1"/>
</dbReference>
<dbReference type="STRING" id="2512241.A0A553I3Q9"/>
<sequence>MRATRQASVWSPPTKLDPDDPAILHQFLHLAARQDYIRRAVLLKIAAASSRSYVTHHFLASFKHQSAYYSMERQIPQEFILEAFADPASVRDVVRGILHTIFFHRFFPSLAPRSREVLDITLPFVDDAELDTMIEKRAAELARELDAERTHSSASSVPLHHHLSQQRGAATAQAGSHGGRGNISVQFFEKKRRKTWYMRAAYGGGDEEVCWECWTVKVTVAEPRTESERAKVRKAMEQTLLTTAMKIVTCVNSYKDHIPPITTSETNPFPYQINVNQKDAGWATRMGIY</sequence>
<dbReference type="PANTHER" id="PTHR13292:SF0">
    <property type="entry name" value="AUTOPHAGY-RELATED PROTEIN 101"/>
    <property type="match status" value="1"/>
</dbReference>
<evidence type="ECO:0000256" key="3">
    <source>
        <dbReference type="ARBA" id="ARBA00023006"/>
    </source>
</evidence>
<protein>
    <recommendedName>
        <fullName evidence="2">Autophagy-related protein 101</fullName>
    </recommendedName>
</protein>
<dbReference type="GO" id="GO:0000407">
    <property type="term" value="C:phagophore assembly site"/>
    <property type="evidence" value="ECO:0007669"/>
    <property type="project" value="TreeGrafter"/>
</dbReference>
<dbReference type="GO" id="GO:0000045">
    <property type="term" value="P:autophagosome assembly"/>
    <property type="evidence" value="ECO:0007669"/>
    <property type="project" value="TreeGrafter"/>
</dbReference>
<name>A0A553I3Q9_9PEZI</name>
<dbReference type="GO" id="GO:0019901">
    <property type="term" value="F:protein kinase binding"/>
    <property type="evidence" value="ECO:0007669"/>
    <property type="project" value="TreeGrafter"/>
</dbReference>
<proteinExistence type="inferred from homology"/>
<dbReference type="Proteomes" id="UP000319160">
    <property type="component" value="Unassembled WGS sequence"/>
</dbReference>
<reference evidence="6" key="1">
    <citation type="submission" date="2019-06" db="EMBL/GenBank/DDBJ databases">
        <title>Draft genome sequence of the griseofulvin-producing fungus Xylaria cubensis strain G536.</title>
        <authorList>
            <person name="Mead M.E."/>
            <person name="Raja H.A."/>
            <person name="Steenwyk J.L."/>
            <person name="Knowles S.L."/>
            <person name="Oberlies N.H."/>
            <person name="Rokas A."/>
        </authorList>
    </citation>
    <scope>NUCLEOTIDE SEQUENCE [LARGE SCALE GENOMIC DNA]</scope>
    <source>
        <strain evidence="6">G536</strain>
    </source>
</reference>
<dbReference type="EMBL" id="VFLP01000019">
    <property type="protein sequence ID" value="TRX94839.1"/>
    <property type="molecule type" value="Genomic_DNA"/>
</dbReference>